<comment type="caution">
    <text evidence="5">The sequence shown here is derived from an EMBL/GenBank/DDBJ whole genome shotgun (WGS) entry which is preliminary data.</text>
</comment>
<dbReference type="GO" id="GO:0020037">
    <property type="term" value="F:heme binding"/>
    <property type="evidence" value="ECO:0007669"/>
    <property type="project" value="InterPro"/>
</dbReference>
<reference evidence="5 6" key="1">
    <citation type="submission" date="2016-11" db="EMBL/GenBank/DDBJ databases">
        <title>Study of marine rhodopsin-containing bacteria.</title>
        <authorList>
            <person name="Yoshizawa S."/>
            <person name="Kumagai Y."/>
            <person name="Kogure K."/>
        </authorList>
    </citation>
    <scope>NUCLEOTIDE SEQUENCE [LARGE SCALE GENOMIC DNA]</scope>
    <source>
        <strain evidence="5 6">SG-29</strain>
    </source>
</reference>
<dbReference type="GO" id="GO:0046872">
    <property type="term" value="F:metal ion binding"/>
    <property type="evidence" value="ECO:0007669"/>
    <property type="project" value="UniProtKB-KW"/>
</dbReference>
<dbReference type="GO" id="GO:0016491">
    <property type="term" value="F:oxidoreductase activity"/>
    <property type="evidence" value="ECO:0007669"/>
    <property type="project" value="InterPro"/>
</dbReference>
<keyword evidence="6" id="KW-1185">Reference proteome</keyword>
<proteinExistence type="predicted"/>
<evidence type="ECO:0000256" key="1">
    <source>
        <dbReference type="ARBA" id="ARBA00022617"/>
    </source>
</evidence>
<evidence type="ECO:0000256" key="4">
    <source>
        <dbReference type="SAM" id="MobiDB-lite"/>
    </source>
</evidence>
<keyword evidence="3" id="KW-0408">Iron</keyword>
<dbReference type="OrthoDB" id="272164at2"/>
<keyword evidence="1" id="KW-0349">Heme</keyword>
<dbReference type="Gene3D" id="3.30.70.1030">
    <property type="entry name" value="Apc35880, domain 1"/>
    <property type="match status" value="1"/>
</dbReference>
<dbReference type="EMBL" id="MQWB01000001">
    <property type="protein sequence ID" value="OZC04160.1"/>
    <property type="molecule type" value="Genomic_DNA"/>
</dbReference>
<organism evidence="5 6">
    <name type="scientific">Rubricoccus marinus</name>
    <dbReference type="NCBI Taxonomy" id="716817"/>
    <lineage>
        <taxon>Bacteria</taxon>
        <taxon>Pseudomonadati</taxon>
        <taxon>Rhodothermota</taxon>
        <taxon>Rhodothermia</taxon>
        <taxon>Rhodothermales</taxon>
        <taxon>Rubricoccaceae</taxon>
        <taxon>Rubricoccus</taxon>
    </lineage>
</organism>
<feature type="compositionally biased region" description="Basic and acidic residues" evidence="4">
    <location>
        <begin position="10"/>
        <end position="21"/>
    </location>
</feature>
<gene>
    <name evidence="5" type="ORF">BSZ36_14920</name>
</gene>
<dbReference type="Pfam" id="PF06778">
    <property type="entry name" value="Chlor_dismutase"/>
    <property type="match status" value="1"/>
</dbReference>
<dbReference type="RefSeq" id="WP_094550325.1">
    <property type="nucleotide sequence ID" value="NZ_MQWB01000001.1"/>
</dbReference>
<evidence type="ECO:0000256" key="2">
    <source>
        <dbReference type="ARBA" id="ARBA00022723"/>
    </source>
</evidence>
<dbReference type="InterPro" id="IPR010644">
    <property type="entry name" value="ChdC/CLD"/>
</dbReference>
<evidence type="ECO:0008006" key="7">
    <source>
        <dbReference type="Google" id="ProtNLM"/>
    </source>
</evidence>
<sequence>MALDLQSAPKSDDTASGESRDASGLSLAERGKTAEGAPQSLDRRLFVQLLAYTGCTDATPLAEAAEAAGVGGAIYVGAQDPQSVAVLTFHEDPAFFVEDGRALHLSEPFRGLTPLPHLTMLGRTYSIGYEQDLIGALVAKPVKTIANPDWPWAVWYPLRRSGRFEREPREEQRRMLMEHGGIGRAFGKSDLAHDVRLACHGLDPNDNDFIAGLVGKDLHPLSAVVQKMRSTRQTAEFIDNLGPFFVGRAIWQSAGPYAWALEHTGSGH</sequence>
<accession>A0A259U2I3</accession>
<evidence type="ECO:0000313" key="5">
    <source>
        <dbReference type="EMBL" id="OZC04160.1"/>
    </source>
</evidence>
<name>A0A259U2I3_9BACT</name>
<feature type="region of interest" description="Disordered" evidence="4">
    <location>
        <begin position="1"/>
        <end position="36"/>
    </location>
</feature>
<evidence type="ECO:0000256" key="3">
    <source>
        <dbReference type="ARBA" id="ARBA00023004"/>
    </source>
</evidence>
<dbReference type="AlphaFoldDB" id="A0A259U2I3"/>
<dbReference type="SUPFAM" id="SSF54909">
    <property type="entry name" value="Dimeric alpha+beta barrel"/>
    <property type="match status" value="1"/>
</dbReference>
<dbReference type="InParanoid" id="A0A259U2I3"/>
<dbReference type="Proteomes" id="UP000216446">
    <property type="component" value="Unassembled WGS sequence"/>
</dbReference>
<protein>
    <recommendedName>
        <fullName evidence="7">Chlorite dismutase</fullName>
    </recommendedName>
</protein>
<dbReference type="InterPro" id="IPR011008">
    <property type="entry name" value="Dimeric_a/b-barrel"/>
</dbReference>
<keyword evidence="2" id="KW-0479">Metal-binding</keyword>
<evidence type="ECO:0000313" key="6">
    <source>
        <dbReference type="Proteomes" id="UP000216446"/>
    </source>
</evidence>